<dbReference type="InterPro" id="IPR001466">
    <property type="entry name" value="Beta-lactam-related"/>
</dbReference>
<dbReference type="InterPro" id="IPR012338">
    <property type="entry name" value="Beta-lactam/transpept-like"/>
</dbReference>
<dbReference type="AlphaFoldDB" id="A0A2W5RRJ2"/>
<reference evidence="2 3" key="1">
    <citation type="submission" date="2017-08" db="EMBL/GenBank/DDBJ databases">
        <title>Infants hospitalized years apart are colonized by the same room-sourced microbial strains.</title>
        <authorList>
            <person name="Brooks B."/>
            <person name="Olm M.R."/>
            <person name="Firek B.A."/>
            <person name="Baker R."/>
            <person name="Thomas B.C."/>
            <person name="Morowitz M.J."/>
            <person name="Banfield J.F."/>
        </authorList>
    </citation>
    <scope>NUCLEOTIDE SEQUENCE [LARGE SCALE GENOMIC DNA]</scope>
    <source>
        <strain evidence="2">S2_005_003_R2_41</strain>
    </source>
</reference>
<dbReference type="PANTHER" id="PTHR43283:SF7">
    <property type="entry name" value="BETA-LACTAMASE-RELATED DOMAIN-CONTAINING PROTEIN"/>
    <property type="match status" value="1"/>
</dbReference>
<evidence type="ECO:0000313" key="3">
    <source>
        <dbReference type="Proteomes" id="UP000249135"/>
    </source>
</evidence>
<dbReference type="EMBL" id="QFPP01000196">
    <property type="protein sequence ID" value="PZQ73247.1"/>
    <property type="molecule type" value="Genomic_DNA"/>
</dbReference>
<proteinExistence type="predicted"/>
<feature type="domain" description="Beta-lactamase-related" evidence="1">
    <location>
        <begin position="73"/>
        <end position="374"/>
    </location>
</feature>
<accession>A0A2W5RRJ2</accession>
<name>A0A2W5RRJ2_VARPD</name>
<keyword evidence="2" id="KW-0378">Hydrolase</keyword>
<sequence length="385" mass="41663">MSSSPSASPTLADWRQPPHQRLAFRQVPAILSTAVVAHDPAQASPLPVAPIDWSAFRLDARGTPLDLDTFLRRTHSDAFVVLRHGRIVGEWWDEGMAPSTSHILMSATKSVVGLLCGVLAGEGRLDMEAPATQYVPEVAHTGYAGATVRQLLDMRADARLDTEDLRRYAAATGWDPVPEGTPREGLHRFLAGLPAREPAHGGPFRYVSANTDLLGWVLERAGGEPLATLLSDRLWRPLGAQHDAALTLDWEGAPRATGGLCSTLHDFARIGQLVLDGGRRGDTQIVPAEWIADIATEGDREAWAAGEFSQAFGRLPMHYRSGWYVLDGEQPLVFAMGIHGQHVFVDAARGLVIAKLSAYPQALDGDATALTLRAVQAMRRFVDAA</sequence>
<dbReference type="SUPFAM" id="SSF56601">
    <property type="entry name" value="beta-lactamase/transpeptidase-like"/>
    <property type="match status" value="1"/>
</dbReference>
<gene>
    <name evidence="2" type="ORF">DI563_15465</name>
</gene>
<dbReference type="Pfam" id="PF00144">
    <property type="entry name" value="Beta-lactamase"/>
    <property type="match status" value="1"/>
</dbReference>
<dbReference type="GO" id="GO:0016787">
    <property type="term" value="F:hydrolase activity"/>
    <property type="evidence" value="ECO:0007669"/>
    <property type="project" value="UniProtKB-KW"/>
</dbReference>
<evidence type="ECO:0000313" key="2">
    <source>
        <dbReference type="EMBL" id="PZQ73247.1"/>
    </source>
</evidence>
<dbReference type="Proteomes" id="UP000249135">
    <property type="component" value="Unassembled WGS sequence"/>
</dbReference>
<comment type="caution">
    <text evidence="2">The sequence shown here is derived from an EMBL/GenBank/DDBJ whole genome shotgun (WGS) entry which is preliminary data.</text>
</comment>
<dbReference type="InterPro" id="IPR050789">
    <property type="entry name" value="Diverse_Enzym_Activities"/>
</dbReference>
<evidence type="ECO:0000259" key="1">
    <source>
        <dbReference type="Pfam" id="PF00144"/>
    </source>
</evidence>
<organism evidence="2 3">
    <name type="scientific">Variovorax paradoxus</name>
    <dbReference type="NCBI Taxonomy" id="34073"/>
    <lineage>
        <taxon>Bacteria</taxon>
        <taxon>Pseudomonadati</taxon>
        <taxon>Pseudomonadota</taxon>
        <taxon>Betaproteobacteria</taxon>
        <taxon>Burkholderiales</taxon>
        <taxon>Comamonadaceae</taxon>
        <taxon>Variovorax</taxon>
    </lineage>
</organism>
<protein>
    <submittedName>
        <fullName evidence="2">6-aminohexanoate hydrolase</fullName>
    </submittedName>
</protein>
<dbReference type="Gene3D" id="3.40.710.10">
    <property type="entry name" value="DD-peptidase/beta-lactamase superfamily"/>
    <property type="match status" value="1"/>
</dbReference>
<dbReference type="PANTHER" id="PTHR43283">
    <property type="entry name" value="BETA-LACTAMASE-RELATED"/>
    <property type="match status" value="1"/>
</dbReference>